<evidence type="ECO:0000256" key="12">
    <source>
        <dbReference type="ARBA" id="ARBA00023315"/>
    </source>
</evidence>
<dbReference type="Pfam" id="PF04055">
    <property type="entry name" value="Radical_SAM"/>
    <property type="match status" value="1"/>
</dbReference>
<dbReference type="InterPro" id="IPR034687">
    <property type="entry name" value="ELP3-like"/>
</dbReference>
<evidence type="ECO:0000256" key="13">
    <source>
        <dbReference type="ARBA" id="ARBA00044771"/>
    </source>
</evidence>
<dbReference type="InterPro" id="IPR006638">
    <property type="entry name" value="Elp3/MiaA/NifB-like_rSAM"/>
</dbReference>
<dbReference type="PIRSF" id="PIRSF005669">
    <property type="entry name" value="Hist_AcTrfase_ELP3"/>
    <property type="match status" value="1"/>
</dbReference>
<dbReference type="InterPro" id="IPR032432">
    <property type="entry name" value="Radical_SAM_C"/>
</dbReference>
<dbReference type="GO" id="GO:0033588">
    <property type="term" value="C:elongator holoenzyme complex"/>
    <property type="evidence" value="ECO:0007669"/>
    <property type="project" value="TreeGrafter"/>
</dbReference>
<evidence type="ECO:0000256" key="7">
    <source>
        <dbReference type="ARBA" id="ARBA00022694"/>
    </source>
</evidence>
<comment type="catalytic activity">
    <reaction evidence="14">
        <text>uridine(34) in tRNA + acetyl-CoA + S-adenosyl-L-methionine + H2O = 5-(carboxymethyl)uridine(34) in tRNA + 5'-deoxyadenosine + L-methionine + CoA + 2 H(+)</text>
        <dbReference type="Rhea" id="RHEA:61020"/>
        <dbReference type="Rhea" id="RHEA-COMP:10407"/>
        <dbReference type="Rhea" id="RHEA-COMP:11727"/>
        <dbReference type="ChEBI" id="CHEBI:15377"/>
        <dbReference type="ChEBI" id="CHEBI:15378"/>
        <dbReference type="ChEBI" id="CHEBI:17319"/>
        <dbReference type="ChEBI" id="CHEBI:57287"/>
        <dbReference type="ChEBI" id="CHEBI:57288"/>
        <dbReference type="ChEBI" id="CHEBI:57844"/>
        <dbReference type="ChEBI" id="CHEBI:59789"/>
        <dbReference type="ChEBI" id="CHEBI:65315"/>
        <dbReference type="ChEBI" id="CHEBI:74882"/>
        <dbReference type="EC" id="2.3.1.311"/>
    </reaction>
    <physiologicalReaction direction="left-to-right" evidence="14">
        <dbReference type="Rhea" id="RHEA:61021"/>
    </physiologicalReaction>
</comment>
<comment type="caution">
    <text evidence="18">The sequence shown here is derived from an EMBL/GenBank/DDBJ whole genome shotgun (WGS) entry which is preliminary data.</text>
</comment>
<keyword evidence="6" id="KW-0949">S-adenosyl-L-methionine</keyword>
<dbReference type="SMART" id="SM00729">
    <property type="entry name" value="Elp3"/>
    <property type="match status" value="1"/>
</dbReference>
<dbReference type="Proteomes" id="UP000034137">
    <property type="component" value="Unassembled WGS sequence"/>
</dbReference>
<dbReference type="AlphaFoldDB" id="A0A0G0SGQ8"/>
<evidence type="ECO:0000259" key="16">
    <source>
        <dbReference type="PROSITE" id="PS51186"/>
    </source>
</evidence>
<feature type="binding site" evidence="15">
    <location>
        <position position="90"/>
    </location>
    <ligand>
        <name>[4Fe-4S] cluster</name>
        <dbReference type="ChEBI" id="CHEBI:49883"/>
        <note>4Fe-4S-S-AdoMet</note>
    </ligand>
</feature>
<proteinExistence type="inferred from homology"/>
<reference evidence="18 19" key="1">
    <citation type="journal article" date="2015" name="Nature">
        <title>rRNA introns, odd ribosomes, and small enigmatic genomes across a large radiation of phyla.</title>
        <authorList>
            <person name="Brown C.T."/>
            <person name="Hug L.A."/>
            <person name="Thomas B.C."/>
            <person name="Sharon I."/>
            <person name="Castelle C.J."/>
            <person name="Singh A."/>
            <person name="Wilkins M.J."/>
            <person name="Williams K.H."/>
            <person name="Banfield J.F."/>
        </authorList>
    </citation>
    <scope>NUCLEOTIDE SEQUENCE [LARGE SCALE GENOMIC DNA]</scope>
</reference>
<dbReference type="InterPro" id="IPR039661">
    <property type="entry name" value="ELP3"/>
</dbReference>
<keyword evidence="10 15" id="KW-0408">Iron</keyword>
<keyword evidence="8 15" id="KW-0479">Metal-binding</keyword>
<evidence type="ECO:0000256" key="1">
    <source>
        <dbReference type="ARBA" id="ARBA00005217"/>
    </source>
</evidence>
<comment type="similarity">
    <text evidence="2">Belongs to the ELP3 family.</text>
</comment>
<evidence type="ECO:0000256" key="2">
    <source>
        <dbReference type="ARBA" id="ARBA00005494"/>
    </source>
</evidence>
<dbReference type="SFLD" id="SFLDS00029">
    <property type="entry name" value="Radical_SAM"/>
    <property type="match status" value="1"/>
</dbReference>
<dbReference type="PATRIC" id="fig|1618642.3.peg.84"/>
<evidence type="ECO:0000256" key="10">
    <source>
        <dbReference type="ARBA" id="ARBA00023004"/>
    </source>
</evidence>
<sequence length="534" mass="61036">MLNATEKAIKELLTLSIQTREELLAQKRVIAKKHGLKILANSEILKFLSRPEISEDLPLQKILRKRAIRTLSGIAPVAVLTKPFACPGKCAYCPTEKDVPQSYLSNEPAVMRAIRCGYDPYKQVQLRLKALEANGHEPTKIELIVIGGTWSVLPIEYKYWYIVNCFKAANDYRKTRKAQGVTQKAISKKLSIKKLKTVLLEEQKKNEKAKYNIIGLTLETRPDYIDEKELLEMRELGATRVELGVQAIDDAILKLNKRGHGVDKIIEATKWLRDFGFKITYHLMPGLPGATAAKDLKMFKQLFTDENFQPDQIKFYPTVVTRGSLLYKWWKAGKYKPYSDKVLQKLIIDCKKFIPHYVRIIRLIRDIPGESIVAGNIITNLRQVMQQKGVECNCIRCREVKEKSITNYQLRITNYKANGGKEYFIEVCSMDEKVLYGFCRLRLPSSHNAQRITHNALNDAALIRELHVYGVLVAVGKDKKIQHAGFGKMLMAEAEKIAKENDFEKMAVISGVGVRGYYKKLGYKLKDTYMVKKL</sequence>
<organism evidence="18 19">
    <name type="scientific">Candidatus Falkowbacteria bacterium GW2011_GWF2_39_8</name>
    <dbReference type="NCBI Taxonomy" id="1618642"/>
    <lineage>
        <taxon>Bacteria</taxon>
        <taxon>Candidatus Falkowiibacteriota</taxon>
    </lineage>
</organism>
<feature type="domain" description="N-acetyltransferase" evidence="16">
    <location>
        <begin position="379"/>
        <end position="534"/>
    </location>
</feature>
<protein>
    <recommendedName>
        <fullName evidence="13">tRNA carboxymethyluridine synthase</fullName>
        <ecNumber evidence="13">2.3.1.311</ecNumber>
    </recommendedName>
</protein>
<dbReference type="Pfam" id="PF16199">
    <property type="entry name" value="Radical_SAM_C"/>
    <property type="match status" value="1"/>
</dbReference>
<keyword evidence="11 15" id="KW-0411">Iron-sulfur</keyword>
<comment type="pathway">
    <text evidence="1">tRNA modification.</text>
</comment>
<evidence type="ECO:0000256" key="4">
    <source>
        <dbReference type="ARBA" id="ARBA00022555"/>
    </source>
</evidence>
<dbReference type="PANTHER" id="PTHR11135">
    <property type="entry name" value="HISTONE ACETYLTRANSFERASE-RELATED"/>
    <property type="match status" value="1"/>
</dbReference>
<dbReference type="Gene3D" id="3.40.630.30">
    <property type="match status" value="1"/>
</dbReference>
<dbReference type="EMBL" id="LBXO01000002">
    <property type="protein sequence ID" value="KKR33895.1"/>
    <property type="molecule type" value="Genomic_DNA"/>
</dbReference>
<dbReference type="InterPro" id="IPR007197">
    <property type="entry name" value="rSAM"/>
</dbReference>
<evidence type="ECO:0000256" key="9">
    <source>
        <dbReference type="ARBA" id="ARBA00022884"/>
    </source>
</evidence>
<dbReference type="InterPro" id="IPR000182">
    <property type="entry name" value="GNAT_dom"/>
</dbReference>
<keyword evidence="4" id="KW-0820">tRNA-binding</keyword>
<dbReference type="NCBIfam" id="TIGR01211">
    <property type="entry name" value="ELP3"/>
    <property type="match status" value="1"/>
</dbReference>
<keyword evidence="5" id="KW-0808">Transferase</keyword>
<keyword evidence="7" id="KW-0819">tRNA processing</keyword>
<accession>A0A0G0SGQ8</accession>
<keyword evidence="3" id="KW-0004">4Fe-4S</keyword>
<evidence type="ECO:0000256" key="14">
    <source>
        <dbReference type="ARBA" id="ARBA00047372"/>
    </source>
</evidence>
<keyword evidence="9" id="KW-0694">RNA-binding</keyword>
<keyword evidence="12" id="KW-0012">Acyltransferase</keyword>
<evidence type="ECO:0000256" key="5">
    <source>
        <dbReference type="ARBA" id="ARBA00022679"/>
    </source>
</evidence>
<evidence type="ECO:0000313" key="19">
    <source>
        <dbReference type="Proteomes" id="UP000034137"/>
    </source>
</evidence>
<comment type="cofactor">
    <cofactor evidence="15">
        <name>[4Fe-4S] cluster</name>
        <dbReference type="ChEBI" id="CHEBI:49883"/>
    </cofactor>
    <text evidence="15">Binds 1 [4Fe-4S] cluster. The cluster is coordinated with 3 cysteines and an exchangeable S-adenosyl-L-methionine.</text>
</comment>
<dbReference type="SFLD" id="SFLDF00344">
    <property type="entry name" value="ELP3-like"/>
    <property type="match status" value="1"/>
</dbReference>
<dbReference type="InterPro" id="IPR016181">
    <property type="entry name" value="Acyl_CoA_acyltransferase"/>
</dbReference>
<dbReference type="PROSITE" id="PS51186">
    <property type="entry name" value="GNAT"/>
    <property type="match status" value="1"/>
</dbReference>
<dbReference type="SUPFAM" id="SSF102114">
    <property type="entry name" value="Radical SAM enzymes"/>
    <property type="match status" value="1"/>
</dbReference>
<dbReference type="Pfam" id="PF00583">
    <property type="entry name" value="Acetyltransf_1"/>
    <property type="match status" value="1"/>
</dbReference>
<name>A0A0G0SGQ8_9BACT</name>
<evidence type="ECO:0000256" key="8">
    <source>
        <dbReference type="ARBA" id="ARBA00022723"/>
    </source>
</evidence>
<dbReference type="GO" id="GO:0106261">
    <property type="term" value="F:tRNA uridine(34) acetyltransferase activity"/>
    <property type="evidence" value="ECO:0007669"/>
    <property type="project" value="UniProtKB-EC"/>
</dbReference>
<evidence type="ECO:0000256" key="6">
    <source>
        <dbReference type="ARBA" id="ARBA00022691"/>
    </source>
</evidence>
<evidence type="ECO:0000256" key="15">
    <source>
        <dbReference type="PIRSR" id="PIRSR005669-1"/>
    </source>
</evidence>
<feature type="binding site" evidence="15">
    <location>
        <position position="93"/>
    </location>
    <ligand>
        <name>[4Fe-4S] cluster</name>
        <dbReference type="ChEBI" id="CHEBI:49883"/>
        <note>4Fe-4S-S-AdoMet</note>
    </ligand>
</feature>
<evidence type="ECO:0000256" key="3">
    <source>
        <dbReference type="ARBA" id="ARBA00022485"/>
    </source>
</evidence>
<dbReference type="GO" id="GO:0051539">
    <property type="term" value="F:4 iron, 4 sulfur cluster binding"/>
    <property type="evidence" value="ECO:0007669"/>
    <property type="project" value="UniProtKB-KW"/>
</dbReference>
<dbReference type="CDD" id="cd01335">
    <property type="entry name" value="Radical_SAM"/>
    <property type="match status" value="1"/>
</dbReference>
<dbReference type="EC" id="2.3.1.311" evidence="13"/>
<dbReference type="GO" id="GO:0046872">
    <property type="term" value="F:metal ion binding"/>
    <property type="evidence" value="ECO:0007669"/>
    <property type="project" value="UniProtKB-KW"/>
</dbReference>
<dbReference type="SFLD" id="SFLDG01086">
    <property type="entry name" value="elongater_protein-like"/>
    <property type="match status" value="1"/>
</dbReference>
<gene>
    <name evidence="18" type="ORF">UT64_C0002G0034</name>
</gene>
<feature type="binding site" evidence="15">
    <location>
        <position position="86"/>
    </location>
    <ligand>
        <name>[4Fe-4S] cluster</name>
        <dbReference type="ChEBI" id="CHEBI:49883"/>
        <note>4Fe-4S-S-AdoMet</note>
    </ligand>
</feature>
<dbReference type="InterPro" id="IPR058240">
    <property type="entry name" value="rSAM_sf"/>
</dbReference>
<evidence type="ECO:0000313" key="18">
    <source>
        <dbReference type="EMBL" id="KKR33895.1"/>
    </source>
</evidence>
<evidence type="ECO:0000256" key="11">
    <source>
        <dbReference type="ARBA" id="ARBA00023014"/>
    </source>
</evidence>
<feature type="domain" description="Radical SAM core" evidence="17">
    <location>
        <begin position="69"/>
        <end position="370"/>
    </location>
</feature>
<dbReference type="GO" id="GO:0002926">
    <property type="term" value="P:tRNA wobble base 5-methoxycarbonylmethyl-2-thiouridinylation"/>
    <property type="evidence" value="ECO:0007669"/>
    <property type="project" value="TreeGrafter"/>
</dbReference>
<evidence type="ECO:0000259" key="17">
    <source>
        <dbReference type="PROSITE" id="PS51918"/>
    </source>
</evidence>
<dbReference type="Gene3D" id="3.30.750.200">
    <property type="match status" value="1"/>
</dbReference>
<dbReference type="SUPFAM" id="SSF55729">
    <property type="entry name" value="Acyl-CoA N-acyltransferases (Nat)"/>
    <property type="match status" value="1"/>
</dbReference>
<dbReference type="PANTHER" id="PTHR11135:SF2">
    <property type="entry name" value="ELONGATOR COMPLEX PROTEIN 3"/>
    <property type="match status" value="1"/>
</dbReference>
<dbReference type="GO" id="GO:0000049">
    <property type="term" value="F:tRNA binding"/>
    <property type="evidence" value="ECO:0007669"/>
    <property type="project" value="UniProtKB-KW"/>
</dbReference>
<dbReference type="GO" id="GO:0005737">
    <property type="term" value="C:cytoplasm"/>
    <property type="evidence" value="ECO:0007669"/>
    <property type="project" value="TreeGrafter"/>
</dbReference>
<dbReference type="PROSITE" id="PS51918">
    <property type="entry name" value="RADICAL_SAM"/>
    <property type="match status" value="1"/>
</dbReference>